<dbReference type="SMART" id="SM00226">
    <property type="entry name" value="LMWPc"/>
    <property type="match status" value="1"/>
</dbReference>
<evidence type="ECO:0000313" key="5">
    <source>
        <dbReference type="Proteomes" id="UP000055611"/>
    </source>
</evidence>
<name>A0A126QMC5_9BACT</name>
<dbReference type="Gene3D" id="3.40.50.2300">
    <property type="match status" value="1"/>
</dbReference>
<keyword evidence="5" id="KW-1185">Reference proteome</keyword>
<dbReference type="RefSeq" id="WP_066802077.1">
    <property type="nucleotide sequence ID" value="NZ_CP014206.1"/>
</dbReference>
<feature type="domain" description="Phosphotyrosine protein phosphatase I" evidence="2">
    <location>
        <begin position="1"/>
        <end position="138"/>
    </location>
</feature>
<evidence type="ECO:0000313" key="4">
    <source>
        <dbReference type="EMBL" id="TDT91954.1"/>
    </source>
</evidence>
<dbReference type="Proteomes" id="UP000295506">
    <property type="component" value="Unassembled WGS sequence"/>
</dbReference>
<dbReference type="AlphaFoldDB" id="A0A126QMC5"/>
<dbReference type="Pfam" id="PF01451">
    <property type="entry name" value="LMWPc"/>
    <property type="match status" value="1"/>
</dbReference>
<dbReference type="GO" id="GO:0046685">
    <property type="term" value="P:response to arsenic-containing substance"/>
    <property type="evidence" value="ECO:0007669"/>
    <property type="project" value="UniProtKB-KW"/>
</dbReference>
<dbReference type="InterPro" id="IPR036196">
    <property type="entry name" value="Ptyr_pPase_sf"/>
</dbReference>
<reference evidence="4 6" key="2">
    <citation type="submission" date="2019-03" db="EMBL/GenBank/DDBJ databases">
        <title>Genomic Encyclopedia of Type Strains, Phase IV (KMG-IV): sequencing the most valuable type-strain genomes for metagenomic binning, comparative biology and taxonomic classification.</title>
        <authorList>
            <person name="Goeker M."/>
        </authorList>
    </citation>
    <scope>NUCLEOTIDE SEQUENCE [LARGE SCALE GENOMIC DNA]</scope>
    <source>
        <strain evidence="4 6">DSM 101483</strain>
    </source>
</reference>
<evidence type="ECO:0000256" key="1">
    <source>
        <dbReference type="ARBA" id="ARBA00022849"/>
    </source>
</evidence>
<keyword evidence="1" id="KW-0059">Arsenical resistance</keyword>
<gene>
    <name evidence="3" type="ORF">AWY79_07445</name>
    <name evidence="4" type="ORF">EDC59_101357</name>
</gene>
<dbReference type="PANTHER" id="PTHR43428:SF1">
    <property type="entry name" value="ARSENATE REDUCTASE"/>
    <property type="match status" value="1"/>
</dbReference>
<accession>A0A126QMC5</accession>
<reference evidence="3 5" key="1">
    <citation type="journal article" date="2016" name="Front. Microbiol.">
        <title>Genome Sequence of the Piezophilic, Mesophilic Sulfate-Reducing Bacterium Desulfovibrio indicus J2T.</title>
        <authorList>
            <person name="Cao J."/>
            <person name="Maignien L."/>
            <person name="Shao Z."/>
            <person name="Alain K."/>
            <person name="Jebbar M."/>
        </authorList>
    </citation>
    <scope>NUCLEOTIDE SEQUENCE [LARGE SCALE GENOMIC DNA]</scope>
    <source>
        <strain evidence="3 5">J2</strain>
    </source>
</reference>
<evidence type="ECO:0000313" key="3">
    <source>
        <dbReference type="EMBL" id="AMK10957.1"/>
    </source>
</evidence>
<dbReference type="SUPFAM" id="SSF52788">
    <property type="entry name" value="Phosphotyrosine protein phosphatases I"/>
    <property type="match status" value="1"/>
</dbReference>
<dbReference type="Proteomes" id="UP000055611">
    <property type="component" value="Chromosome"/>
</dbReference>
<protein>
    <submittedName>
        <fullName evidence="3">Arsenate reductase</fullName>
    </submittedName>
    <submittedName>
        <fullName evidence="4">Protein tyrosine phosphatase</fullName>
    </submittedName>
</protein>
<evidence type="ECO:0000313" key="6">
    <source>
        <dbReference type="Proteomes" id="UP000295506"/>
    </source>
</evidence>
<proteinExistence type="predicted"/>
<dbReference type="KEGG" id="dej:AWY79_07445"/>
<evidence type="ECO:0000259" key="2">
    <source>
        <dbReference type="SMART" id="SM00226"/>
    </source>
</evidence>
<dbReference type="CDD" id="cd16345">
    <property type="entry name" value="LMWP_ArsC"/>
    <property type="match status" value="1"/>
</dbReference>
<dbReference type="PANTHER" id="PTHR43428">
    <property type="entry name" value="ARSENATE REDUCTASE"/>
    <property type="match status" value="1"/>
</dbReference>
<organism evidence="4 6">
    <name type="scientific">Pseudodesulfovibrio indicus</name>
    <dbReference type="NCBI Taxonomy" id="1716143"/>
    <lineage>
        <taxon>Bacteria</taxon>
        <taxon>Pseudomonadati</taxon>
        <taxon>Thermodesulfobacteriota</taxon>
        <taxon>Desulfovibrionia</taxon>
        <taxon>Desulfovibrionales</taxon>
        <taxon>Desulfovibrionaceae</taxon>
    </lineage>
</organism>
<dbReference type="InterPro" id="IPR023485">
    <property type="entry name" value="Ptyr_pPase"/>
</dbReference>
<dbReference type="EMBL" id="SOBK01000001">
    <property type="protein sequence ID" value="TDT91954.1"/>
    <property type="molecule type" value="Genomic_DNA"/>
</dbReference>
<dbReference type="OrthoDB" id="9784339at2"/>
<dbReference type="EMBL" id="CP014206">
    <property type="protein sequence ID" value="AMK10957.1"/>
    <property type="molecule type" value="Genomic_DNA"/>
</dbReference>
<sequence>MNILFLCTGNSCRSQMAEGWAKTLKGDVFTAWSAGVETHGLNPLAVKVMAEAGVDIADHASKLTTDLPADLEFDYVVTVCGHANENCPYFPARTKVVHVGFDDPPSLAESLTDEEEILDVYRRVRDEIKTFVQGLPDSLS</sequence>